<dbReference type="EMBL" id="JADCNM010000319">
    <property type="protein sequence ID" value="KAG0448338.1"/>
    <property type="molecule type" value="Genomic_DNA"/>
</dbReference>
<protein>
    <submittedName>
        <fullName evidence="2">Uncharacterized protein</fullName>
    </submittedName>
</protein>
<accession>A0A835PB94</accession>
<reference evidence="2 3" key="1">
    <citation type="journal article" date="2020" name="Nat. Food">
        <title>A phased Vanilla planifolia genome enables genetic improvement of flavour and production.</title>
        <authorList>
            <person name="Hasing T."/>
            <person name="Tang H."/>
            <person name="Brym M."/>
            <person name="Khazi F."/>
            <person name="Huang T."/>
            <person name="Chambers A.H."/>
        </authorList>
    </citation>
    <scope>NUCLEOTIDE SEQUENCE [LARGE SCALE GENOMIC DNA]</scope>
    <source>
        <tissue evidence="2">Leaf</tissue>
    </source>
</reference>
<proteinExistence type="predicted"/>
<gene>
    <name evidence="2" type="ORF">HPP92_027863</name>
</gene>
<dbReference type="Proteomes" id="UP000639772">
    <property type="component" value="Unassembled WGS sequence"/>
</dbReference>
<feature type="region of interest" description="Disordered" evidence="1">
    <location>
        <begin position="217"/>
        <end position="251"/>
    </location>
</feature>
<comment type="caution">
    <text evidence="2">The sequence shown here is derived from an EMBL/GenBank/DDBJ whole genome shotgun (WGS) entry which is preliminary data.</text>
</comment>
<evidence type="ECO:0000313" key="2">
    <source>
        <dbReference type="EMBL" id="KAG0448338.1"/>
    </source>
</evidence>
<dbReference type="AlphaFoldDB" id="A0A835PB94"/>
<organism evidence="2 3">
    <name type="scientific">Vanilla planifolia</name>
    <name type="common">Vanilla</name>
    <dbReference type="NCBI Taxonomy" id="51239"/>
    <lineage>
        <taxon>Eukaryota</taxon>
        <taxon>Viridiplantae</taxon>
        <taxon>Streptophyta</taxon>
        <taxon>Embryophyta</taxon>
        <taxon>Tracheophyta</taxon>
        <taxon>Spermatophyta</taxon>
        <taxon>Magnoliopsida</taxon>
        <taxon>Liliopsida</taxon>
        <taxon>Asparagales</taxon>
        <taxon>Orchidaceae</taxon>
        <taxon>Vanilloideae</taxon>
        <taxon>Vanilleae</taxon>
        <taxon>Vanilla</taxon>
    </lineage>
</organism>
<evidence type="ECO:0000313" key="3">
    <source>
        <dbReference type="Proteomes" id="UP000639772"/>
    </source>
</evidence>
<evidence type="ECO:0000256" key="1">
    <source>
        <dbReference type="SAM" id="MobiDB-lite"/>
    </source>
</evidence>
<name>A0A835PB94_VANPL</name>
<sequence>MIRAAIRVLITEIVGGAPCGNGNMYIAGGWGNPSWEKWPRSEAVHHHHPLLLQLLRLRLLLLLLLLSLLPRTAADAGLPAAIMSGFSAGMPLPGRQGPILPPRSCRREASRWKIGCAAAGVPDQVVRLPAASSLHPPLGVVRRHCVAFFSPSHDHLCRVHTPPFPFFAYLLLLRPLICTGMSIGSPPTPPPPPPPPFFHVSNDGSLTTVPTVFFSRHDGTPLKALGGACRTRRDSGSPRNRRQAIKSSRSS</sequence>